<reference evidence="1" key="1">
    <citation type="submission" date="2018-05" db="EMBL/GenBank/DDBJ databases">
        <authorList>
            <person name="Lanie J.A."/>
            <person name="Ng W.-L."/>
            <person name="Kazmierczak K.M."/>
            <person name="Andrzejewski T.M."/>
            <person name="Davidsen T.M."/>
            <person name="Wayne K.J."/>
            <person name="Tettelin H."/>
            <person name="Glass J.I."/>
            <person name="Rusch D."/>
            <person name="Podicherti R."/>
            <person name="Tsui H.-C.T."/>
            <person name="Winkler M.E."/>
        </authorList>
    </citation>
    <scope>NUCLEOTIDE SEQUENCE</scope>
</reference>
<feature type="non-terminal residue" evidence="1">
    <location>
        <position position="51"/>
    </location>
</feature>
<protein>
    <submittedName>
        <fullName evidence="1">Uncharacterized protein</fullName>
    </submittedName>
</protein>
<gene>
    <name evidence="1" type="ORF">METZ01_LOCUS67139</name>
</gene>
<sequence>MNALIEASKKSKFPASIDLVLSNNPTAYGLVIADSNNIKSYFFMKKEFELS</sequence>
<dbReference type="EMBL" id="UINC01004432">
    <property type="protein sequence ID" value="SVA14285.1"/>
    <property type="molecule type" value="Genomic_DNA"/>
</dbReference>
<proteinExistence type="predicted"/>
<name>A0A381TDS1_9ZZZZ</name>
<accession>A0A381TDS1</accession>
<organism evidence="1">
    <name type="scientific">marine metagenome</name>
    <dbReference type="NCBI Taxonomy" id="408172"/>
    <lineage>
        <taxon>unclassified sequences</taxon>
        <taxon>metagenomes</taxon>
        <taxon>ecological metagenomes</taxon>
    </lineage>
</organism>
<evidence type="ECO:0000313" key="1">
    <source>
        <dbReference type="EMBL" id="SVA14285.1"/>
    </source>
</evidence>
<dbReference type="AlphaFoldDB" id="A0A381TDS1"/>
<dbReference type="Gene3D" id="3.40.50.170">
    <property type="entry name" value="Formyl transferase, N-terminal domain"/>
    <property type="match status" value="1"/>
</dbReference>